<evidence type="ECO:0000256" key="1">
    <source>
        <dbReference type="SAM" id="Phobius"/>
    </source>
</evidence>
<dbReference type="Gene3D" id="6.10.340.10">
    <property type="match status" value="1"/>
</dbReference>
<keyword evidence="1" id="KW-0472">Membrane</keyword>
<dbReference type="Gene3D" id="3.20.20.450">
    <property type="entry name" value="EAL domain"/>
    <property type="match status" value="1"/>
</dbReference>
<feature type="transmembrane region" description="Helical" evidence="1">
    <location>
        <begin position="264"/>
        <end position="283"/>
    </location>
</feature>
<dbReference type="OrthoDB" id="9762141at2"/>
<proteinExistence type="predicted"/>
<dbReference type="SUPFAM" id="SSF141868">
    <property type="entry name" value="EAL domain-like"/>
    <property type="match status" value="1"/>
</dbReference>
<dbReference type="PANTHER" id="PTHR33121:SF71">
    <property type="entry name" value="OXYGEN SENSOR PROTEIN DOSP"/>
    <property type="match status" value="1"/>
</dbReference>
<dbReference type="RefSeq" id="WP_089965050.1">
    <property type="nucleotide sequence ID" value="NZ_FNJM01000001.1"/>
</dbReference>
<accession>A0A1H0M0Y3</accession>
<dbReference type="GO" id="GO:0071111">
    <property type="term" value="F:cyclic-guanylate-specific phosphodiesterase activity"/>
    <property type="evidence" value="ECO:0007669"/>
    <property type="project" value="InterPro"/>
</dbReference>
<protein>
    <submittedName>
        <fullName evidence="4">Diguanylate cyclase (GGDEF) domain-containing protein</fullName>
    </submittedName>
</protein>
<dbReference type="EMBL" id="FNJM01000001">
    <property type="protein sequence ID" value="SDO73830.1"/>
    <property type="molecule type" value="Genomic_DNA"/>
</dbReference>
<dbReference type="NCBIfam" id="TIGR00254">
    <property type="entry name" value="GGDEF"/>
    <property type="match status" value="1"/>
</dbReference>
<keyword evidence="1" id="KW-0812">Transmembrane</keyword>
<dbReference type="PROSITE" id="PS50883">
    <property type="entry name" value="EAL"/>
    <property type="match status" value="1"/>
</dbReference>
<dbReference type="InterPro" id="IPR043128">
    <property type="entry name" value="Rev_trsase/Diguanyl_cyclase"/>
</dbReference>
<dbReference type="InterPro" id="IPR029787">
    <property type="entry name" value="Nucleotide_cyclase"/>
</dbReference>
<dbReference type="InterPro" id="IPR001633">
    <property type="entry name" value="EAL_dom"/>
</dbReference>
<feature type="domain" description="GGDEF" evidence="3">
    <location>
        <begin position="371"/>
        <end position="504"/>
    </location>
</feature>
<dbReference type="InterPro" id="IPR035919">
    <property type="entry name" value="EAL_sf"/>
</dbReference>
<dbReference type="AlphaFoldDB" id="A0A1H0M0Y3"/>
<gene>
    <name evidence="4" type="ORF">SAMN04488529_101270</name>
</gene>
<dbReference type="CDD" id="cd01949">
    <property type="entry name" value="GGDEF"/>
    <property type="match status" value="1"/>
</dbReference>
<keyword evidence="1" id="KW-1133">Transmembrane helix</keyword>
<dbReference type="SMART" id="SM00267">
    <property type="entry name" value="GGDEF"/>
    <property type="match status" value="1"/>
</dbReference>
<dbReference type="STRING" id="94869.SAMN04488529_101270"/>
<dbReference type="PROSITE" id="PS50887">
    <property type="entry name" value="GGDEF"/>
    <property type="match status" value="1"/>
</dbReference>
<evidence type="ECO:0000313" key="5">
    <source>
        <dbReference type="Proteomes" id="UP000198597"/>
    </source>
</evidence>
<dbReference type="CDD" id="cd01948">
    <property type="entry name" value="EAL"/>
    <property type="match status" value="1"/>
</dbReference>
<dbReference type="InterPro" id="IPR000160">
    <property type="entry name" value="GGDEF_dom"/>
</dbReference>
<sequence length="764" mass="86866">MKLSKKVTLIFLISTIFSLGFYKIMAYIMIDKMYSGENERISGIAGGVVTRFKSETNTIKVKGLDYATLIKASNNINKDFGINDGDYRVGLQEKMEEDNIEYKIMLKEDLSLDNIYLHSENDKDVVNKLISDVKGNYNGGMEPFNDIITANEKFYIVAVSPILKDGDSEVGRGYFLLAECIDEGLAQKIAKVLSRNVSLVYELEKPSIAKMGTTDNKETIINETDKVEVLSYYKITSVTGEECYLKLKESLLVRISATKTINRFTILVSIVFLIINILIFIAIKNVVVKRIVFINDEIKKVARNKQKNIITNKLRGRDEINDLAKDISDMVIFLDKSIDKMSYLANYDTVTNLQNRYSICNFMNTLIKEKKDYTIYYIDLDNFKSINDNLGHTIGDNVLCGVAKTLLSLEEAEVKVGRVGGDEFIIIREGTRSDEERIEFGNYFLKVLRQTFKYKSYTYHLSGSIGISAYPKHGENIETLLKYADIAMYRSKKSFNNKVQIISEDMIDEIEVEGMLSDALSRNEFIVYYQPILKLGLNKIVGAEALVRWNRSGEIIPPSKFIDIAKRSGEIANIDAIVLKEGIRVAKEFRDKGYKEFQISVNICFMLLKNDSFVIDLKEMLEEIDLEPNALKIEITEDEILDDPKYIIGILNEIKKIGVQVSLDDFGSGYSSFNHIKILPIDTIKIDKTLLLEVDGDDKSKSIIESIINLSHSLGLDVICEGVEEENQLRLLESINCDKIQGYYISAPVNEEKFKKLLDNYSFI</sequence>
<evidence type="ECO:0000259" key="2">
    <source>
        <dbReference type="PROSITE" id="PS50883"/>
    </source>
</evidence>
<dbReference type="InterPro" id="IPR050706">
    <property type="entry name" value="Cyclic-di-GMP_PDE-like"/>
</dbReference>
<dbReference type="Pfam" id="PF00990">
    <property type="entry name" value="GGDEF"/>
    <property type="match status" value="1"/>
</dbReference>
<name>A0A1H0M0Y3_9CLOT</name>
<evidence type="ECO:0000259" key="3">
    <source>
        <dbReference type="PROSITE" id="PS50887"/>
    </source>
</evidence>
<dbReference type="Gene3D" id="3.30.70.270">
    <property type="match status" value="1"/>
</dbReference>
<dbReference type="SMART" id="SM00052">
    <property type="entry name" value="EAL"/>
    <property type="match status" value="1"/>
</dbReference>
<keyword evidence="5" id="KW-1185">Reference proteome</keyword>
<dbReference type="SUPFAM" id="SSF55073">
    <property type="entry name" value="Nucleotide cyclase"/>
    <property type="match status" value="1"/>
</dbReference>
<feature type="domain" description="EAL" evidence="2">
    <location>
        <begin position="509"/>
        <end position="762"/>
    </location>
</feature>
<dbReference type="Pfam" id="PF00563">
    <property type="entry name" value="EAL"/>
    <property type="match status" value="1"/>
</dbReference>
<evidence type="ECO:0000313" key="4">
    <source>
        <dbReference type="EMBL" id="SDO73830.1"/>
    </source>
</evidence>
<reference evidence="4 5" key="1">
    <citation type="submission" date="2016-10" db="EMBL/GenBank/DDBJ databases">
        <authorList>
            <person name="de Groot N.N."/>
        </authorList>
    </citation>
    <scope>NUCLEOTIDE SEQUENCE [LARGE SCALE GENOMIC DNA]</scope>
    <source>
        <strain evidence="4 5">DSM 12272</strain>
    </source>
</reference>
<organism evidence="4 5">
    <name type="scientific">Clostridium gasigenes</name>
    <dbReference type="NCBI Taxonomy" id="94869"/>
    <lineage>
        <taxon>Bacteria</taxon>
        <taxon>Bacillati</taxon>
        <taxon>Bacillota</taxon>
        <taxon>Clostridia</taxon>
        <taxon>Eubacteriales</taxon>
        <taxon>Clostridiaceae</taxon>
        <taxon>Clostridium</taxon>
    </lineage>
</organism>
<dbReference type="Proteomes" id="UP000198597">
    <property type="component" value="Unassembled WGS sequence"/>
</dbReference>
<dbReference type="PANTHER" id="PTHR33121">
    <property type="entry name" value="CYCLIC DI-GMP PHOSPHODIESTERASE PDEF"/>
    <property type="match status" value="1"/>
</dbReference>
<feature type="transmembrane region" description="Helical" evidence="1">
    <location>
        <begin position="6"/>
        <end position="30"/>
    </location>
</feature>